<dbReference type="PANTHER" id="PTHR43467">
    <property type="entry name" value="COBALT-PRECORRIN-2 C(20)-METHYLTRANSFERASE"/>
    <property type="match status" value="1"/>
</dbReference>
<dbReference type="Gene3D" id="3.30.950.10">
    <property type="entry name" value="Methyltransferase, Cobalt-precorrin-4 Transmethylase, Domain 2"/>
    <property type="match status" value="1"/>
</dbReference>
<evidence type="ECO:0000256" key="5">
    <source>
        <dbReference type="ARBA" id="ARBA00022691"/>
    </source>
</evidence>
<keyword evidence="5" id="KW-0949">S-adenosyl-L-methionine</keyword>
<dbReference type="PANTHER" id="PTHR43467:SF2">
    <property type="entry name" value="COBALT-PRECORRIN-2 C(20)-METHYLTRANSFERASE"/>
    <property type="match status" value="1"/>
</dbReference>
<dbReference type="InterPro" id="IPR012382">
    <property type="entry name" value="CobI/CbiL"/>
</dbReference>
<dbReference type="InterPro" id="IPR014777">
    <property type="entry name" value="4pyrrole_Mease_sub1"/>
</dbReference>
<dbReference type="AlphaFoldDB" id="A0A832RX22"/>
<dbReference type="GO" id="GO:0009236">
    <property type="term" value="P:cobalamin biosynthetic process"/>
    <property type="evidence" value="ECO:0007669"/>
    <property type="project" value="UniProtKB-UniRule"/>
</dbReference>
<evidence type="ECO:0000256" key="1">
    <source>
        <dbReference type="ARBA" id="ARBA00004953"/>
    </source>
</evidence>
<protein>
    <submittedName>
        <fullName evidence="8">Precorrin-2 C(20)-methyltransferase</fullName>
    </submittedName>
</protein>
<evidence type="ECO:0000313" key="9">
    <source>
        <dbReference type="Proteomes" id="UP000600363"/>
    </source>
</evidence>
<dbReference type="PIRSF" id="PIRSF036427">
    <property type="entry name" value="Precrrn-2_mtase"/>
    <property type="match status" value="1"/>
</dbReference>
<dbReference type="RefSeq" id="WP_042687361.1">
    <property type="nucleotide sequence ID" value="NZ_DUIH01000011.1"/>
</dbReference>
<accession>A0A832RX22</accession>
<comment type="pathway">
    <text evidence="1">Cofactor biosynthesis; adenosylcobalamin biosynthesis.</text>
</comment>
<evidence type="ECO:0000256" key="2">
    <source>
        <dbReference type="ARBA" id="ARBA00022573"/>
    </source>
</evidence>
<gene>
    <name evidence="8" type="ORF">HA299_03105</name>
</gene>
<feature type="domain" description="Tetrapyrrole methylase" evidence="7">
    <location>
        <begin position="1"/>
        <end position="181"/>
    </location>
</feature>
<comment type="caution">
    <text evidence="8">The sequence shown here is derived from an EMBL/GenBank/DDBJ whole genome shotgun (WGS) entry which is preliminary data.</text>
</comment>
<dbReference type="CDD" id="cd11645">
    <property type="entry name" value="Precorrin_2_C20_MT"/>
    <property type="match status" value="1"/>
</dbReference>
<organism evidence="8 9">
    <name type="scientific">Methermicoccus shengliensis</name>
    <dbReference type="NCBI Taxonomy" id="660064"/>
    <lineage>
        <taxon>Archaea</taxon>
        <taxon>Methanobacteriati</taxon>
        <taxon>Methanobacteriota</taxon>
        <taxon>Stenosarchaea group</taxon>
        <taxon>Methanomicrobia</taxon>
        <taxon>Methanosarcinales</taxon>
        <taxon>Methermicoccaceae</taxon>
        <taxon>Methermicoccus</taxon>
    </lineage>
</organism>
<evidence type="ECO:0000256" key="6">
    <source>
        <dbReference type="PIRNR" id="PIRNR036427"/>
    </source>
</evidence>
<evidence type="ECO:0000259" key="7">
    <source>
        <dbReference type="Pfam" id="PF00590"/>
    </source>
</evidence>
<reference evidence="8" key="1">
    <citation type="journal article" date="2020" name="bioRxiv">
        <title>A rank-normalized archaeal taxonomy based on genome phylogeny resolves widespread incomplete and uneven classifications.</title>
        <authorList>
            <person name="Rinke C."/>
            <person name="Chuvochina M."/>
            <person name="Mussig A.J."/>
            <person name="Chaumeil P.-A."/>
            <person name="Waite D.W."/>
            <person name="Whitman W.B."/>
            <person name="Parks D.H."/>
            <person name="Hugenholtz P."/>
        </authorList>
    </citation>
    <scope>NUCLEOTIDE SEQUENCE</scope>
    <source>
        <strain evidence="8">UBA12518</strain>
    </source>
</reference>
<dbReference type="InterPro" id="IPR014776">
    <property type="entry name" value="4pyrrole_Mease_sub2"/>
</dbReference>
<keyword evidence="4 8" id="KW-0808">Transferase</keyword>
<evidence type="ECO:0000256" key="4">
    <source>
        <dbReference type="ARBA" id="ARBA00022679"/>
    </source>
</evidence>
<dbReference type="GO" id="GO:0030788">
    <property type="term" value="F:precorrin-2 C20-methyltransferase activity"/>
    <property type="evidence" value="ECO:0007669"/>
    <property type="project" value="InterPro"/>
</dbReference>
<keyword evidence="3 8" id="KW-0489">Methyltransferase</keyword>
<comment type="similarity">
    <text evidence="6">Belongs to the precorrin methyltransferase family.</text>
</comment>
<dbReference type="GO" id="GO:0032259">
    <property type="term" value="P:methylation"/>
    <property type="evidence" value="ECO:0007669"/>
    <property type="project" value="UniProtKB-KW"/>
</dbReference>
<keyword evidence="2" id="KW-0169">Cobalamin biosynthesis</keyword>
<dbReference type="InterPro" id="IPR035996">
    <property type="entry name" value="4pyrrol_Methylase_sf"/>
</dbReference>
<dbReference type="SUPFAM" id="SSF53790">
    <property type="entry name" value="Tetrapyrrole methylase"/>
    <property type="match status" value="1"/>
</dbReference>
<proteinExistence type="inferred from homology"/>
<dbReference type="EMBL" id="DUIH01000011">
    <property type="protein sequence ID" value="HIH69597.1"/>
    <property type="molecule type" value="Genomic_DNA"/>
</dbReference>
<dbReference type="InterPro" id="IPR000878">
    <property type="entry name" value="4pyrrol_Mease"/>
</dbReference>
<name>A0A832RX22_9EURY</name>
<evidence type="ECO:0000256" key="3">
    <source>
        <dbReference type="ARBA" id="ARBA00022603"/>
    </source>
</evidence>
<dbReference type="Gene3D" id="3.40.1010.10">
    <property type="entry name" value="Cobalt-precorrin-4 Transmethylase, Domain 1"/>
    <property type="match status" value="1"/>
</dbReference>
<sequence length="209" mass="23144">MLLGVGLGPGDPELLTYRAVRAIREADEVIVPGKMAYALIAHIREPRTVEFPMGSGIEVAKRLGAELAERCEEEDVAFCCIGDPSLYSTFQYVAGEVSARNPRVRIETVPGITGASAALSRLGLFVDDSLLITTSTSLEAKMCVVLKATRPRELAEQLRQRGYREFFLAERVFMEGERTEHLDELPETSSYFTMVVARKSSSDEQHDEV</sequence>
<dbReference type="Pfam" id="PF00590">
    <property type="entry name" value="TP_methylase"/>
    <property type="match status" value="1"/>
</dbReference>
<dbReference type="Proteomes" id="UP000600363">
    <property type="component" value="Unassembled WGS sequence"/>
</dbReference>
<evidence type="ECO:0000313" key="8">
    <source>
        <dbReference type="EMBL" id="HIH69597.1"/>
    </source>
</evidence>